<feature type="transmembrane region" description="Helical" evidence="7">
    <location>
        <begin position="189"/>
        <end position="210"/>
    </location>
</feature>
<dbReference type="GO" id="GO:0005886">
    <property type="term" value="C:plasma membrane"/>
    <property type="evidence" value="ECO:0007669"/>
    <property type="project" value="UniProtKB-SubCell"/>
</dbReference>
<keyword evidence="5 7" id="KW-1133">Transmembrane helix</keyword>
<keyword evidence="3 7" id="KW-1003">Cell membrane</keyword>
<evidence type="ECO:0000256" key="6">
    <source>
        <dbReference type="ARBA" id="ARBA00023136"/>
    </source>
</evidence>
<evidence type="ECO:0000313" key="9">
    <source>
        <dbReference type="EMBL" id="OBX78270.1"/>
    </source>
</evidence>
<evidence type="ECO:0000256" key="5">
    <source>
        <dbReference type="ARBA" id="ARBA00022989"/>
    </source>
</evidence>
<dbReference type="PANTHER" id="PTHR30353:SF0">
    <property type="entry name" value="TRANSMEMBRANE PROTEIN"/>
    <property type="match status" value="1"/>
</dbReference>
<dbReference type="InterPro" id="IPR032816">
    <property type="entry name" value="VTT_dom"/>
</dbReference>
<evidence type="ECO:0000259" key="8">
    <source>
        <dbReference type="Pfam" id="PF09335"/>
    </source>
</evidence>
<keyword evidence="4 7" id="KW-0812">Transmembrane</keyword>
<dbReference type="EMBL" id="LZMZ01000018">
    <property type="protein sequence ID" value="OBX78270.1"/>
    <property type="molecule type" value="Genomic_DNA"/>
</dbReference>
<sequence length="215" mass="24078">MSRVMMALIDFILHIGAHLETLVAQYGAWIYAILFVIVFCETGLVVLPFLPGDSMLFAAGAIAAVGGMNIFALIGTLIGAAILGDWLNFEIGKHYGRRLFANPDSRIFRQSYLHKTEQYFAKYGGRTVVIARFIPIVRTFAPFVAGMGQMSYGYFLRYNVVGAVVWVMLFSLLGYFFGRLPFVKTHFSWILLAIIVISILPMVIEMARAWSKSRA</sequence>
<evidence type="ECO:0000256" key="2">
    <source>
        <dbReference type="ARBA" id="ARBA00010792"/>
    </source>
</evidence>
<feature type="domain" description="VTT" evidence="8">
    <location>
        <begin position="50"/>
        <end position="175"/>
    </location>
</feature>
<evidence type="ECO:0000313" key="10">
    <source>
        <dbReference type="Proteomes" id="UP000092508"/>
    </source>
</evidence>
<proteinExistence type="inferred from homology"/>
<evidence type="ECO:0000256" key="7">
    <source>
        <dbReference type="RuleBase" id="RU367016"/>
    </source>
</evidence>
<keyword evidence="6 7" id="KW-0472">Membrane</keyword>
<dbReference type="InterPro" id="IPR032818">
    <property type="entry name" value="DedA-like"/>
</dbReference>
<organism evidence="9 10">
    <name type="scientific">Faucicola atlantae</name>
    <dbReference type="NCBI Taxonomy" id="34059"/>
    <lineage>
        <taxon>Bacteria</taxon>
        <taxon>Pseudomonadati</taxon>
        <taxon>Pseudomonadota</taxon>
        <taxon>Gammaproteobacteria</taxon>
        <taxon>Moraxellales</taxon>
        <taxon>Moraxellaceae</taxon>
        <taxon>Faucicola</taxon>
    </lineage>
</organism>
<dbReference type="AlphaFoldDB" id="A0A1B8QC08"/>
<accession>A0A1B8QC08</accession>
<comment type="caution">
    <text evidence="9">The sequence shown here is derived from an EMBL/GenBank/DDBJ whole genome shotgun (WGS) entry which is preliminary data.</text>
</comment>
<dbReference type="InterPro" id="IPR058127">
    <property type="entry name" value="DedA"/>
</dbReference>
<evidence type="ECO:0000256" key="1">
    <source>
        <dbReference type="ARBA" id="ARBA00004651"/>
    </source>
</evidence>
<feature type="transmembrane region" description="Helical" evidence="7">
    <location>
        <begin position="57"/>
        <end position="83"/>
    </location>
</feature>
<reference evidence="9 10" key="1">
    <citation type="submission" date="2016-06" db="EMBL/GenBank/DDBJ databases">
        <title>Draft genome of Moraxella atlantae CCUG 66109.</title>
        <authorList>
            <person name="Salva-Serra F."/>
            <person name="Engstrom-Jakobsson H."/>
            <person name="Thorell K."/>
            <person name="Gonzales-Siles L."/>
            <person name="Karlsson R."/>
            <person name="Boulund F."/>
            <person name="Engstrand L."/>
            <person name="Kristiansson E."/>
            <person name="Moore E."/>
        </authorList>
    </citation>
    <scope>NUCLEOTIDE SEQUENCE [LARGE SCALE GENOMIC DNA]</scope>
    <source>
        <strain evidence="9 10">CCUG 66109</strain>
    </source>
</reference>
<dbReference type="PANTHER" id="PTHR30353">
    <property type="entry name" value="INNER MEMBRANE PROTEIN DEDA-RELATED"/>
    <property type="match status" value="1"/>
</dbReference>
<comment type="similarity">
    <text evidence="2 7">Belongs to the DedA family.</text>
</comment>
<gene>
    <name evidence="9" type="ORF">A9308_06640</name>
</gene>
<dbReference type="Proteomes" id="UP000092508">
    <property type="component" value="Unassembled WGS sequence"/>
</dbReference>
<dbReference type="NCBIfam" id="NF008102">
    <property type="entry name" value="PRK10847.1"/>
    <property type="match status" value="1"/>
</dbReference>
<evidence type="ECO:0000256" key="4">
    <source>
        <dbReference type="ARBA" id="ARBA00022692"/>
    </source>
</evidence>
<name>A0A1B8QC08_9GAMM</name>
<feature type="transmembrane region" description="Helical" evidence="7">
    <location>
        <begin position="155"/>
        <end position="177"/>
    </location>
</feature>
<protein>
    <recommendedName>
        <fullName evidence="8">VTT domain-containing protein</fullName>
    </recommendedName>
</protein>
<dbReference type="Pfam" id="PF09335">
    <property type="entry name" value="VTT_dom"/>
    <property type="match status" value="1"/>
</dbReference>
<feature type="transmembrane region" description="Helical" evidence="7">
    <location>
        <begin position="29"/>
        <end position="50"/>
    </location>
</feature>
<evidence type="ECO:0000256" key="3">
    <source>
        <dbReference type="ARBA" id="ARBA00022475"/>
    </source>
</evidence>
<comment type="subcellular location">
    <subcellularLocation>
        <location evidence="1 7">Cell membrane</location>
        <topology evidence="1 7">Multi-pass membrane protein</topology>
    </subcellularLocation>
</comment>